<evidence type="ECO:0000313" key="8">
    <source>
        <dbReference type="Proteomes" id="UP000184520"/>
    </source>
</evidence>
<dbReference type="Pfam" id="PF04377">
    <property type="entry name" value="ATE_C"/>
    <property type="match status" value="1"/>
</dbReference>
<dbReference type="InterPro" id="IPR007471">
    <property type="entry name" value="N-end_Aminoacyl_Trfase_N"/>
</dbReference>
<comment type="catalytic activity">
    <reaction evidence="4">
        <text>N-terminal L-aspartyl-[protein] + L-leucyl-tRNA(Leu) = N-terminal L-leucyl-L-aspartyl-[protein] + tRNA(Leu) + H(+)</text>
        <dbReference type="Rhea" id="RHEA:50420"/>
        <dbReference type="Rhea" id="RHEA-COMP:9613"/>
        <dbReference type="Rhea" id="RHEA-COMP:9622"/>
        <dbReference type="Rhea" id="RHEA-COMP:12669"/>
        <dbReference type="Rhea" id="RHEA-COMP:12674"/>
        <dbReference type="ChEBI" id="CHEBI:15378"/>
        <dbReference type="ChEBI" id="CHEBI:64720"/>
        <dbReference type="ChEBI" id="CHEBI:78442"/>
        <dbReference type="ChEBI" id="CHEBI:78494"/>
        <dbReference type="ChEBI" id="CHEBI:133042"/>
        <dbReference type="EC" id="2.3.2.29"/>
    </reaction>
</comment>
<accession>A0A1M5J633</accession>
<protein>
    <recommendedName>
        <fullName evidence="4">Aspartate/glutamate leucyltransferase</fullName>
        <ecNumber evidence="4">2.3.2.29</ecNumber>
    </recommendedName>
</protein>
<dbReference type="GO" id="GO:0004057">
    <property type="term" value="F:arginyl-tRNA--protein transferase activity"/>
    <property type="evidence" value="ECO:0007669"/>
    <property type="project" value="InterPro"/>
</dbReference>
<dbReference type="PIRSF" id="PIRSF037208">
    <property type="entry name" value="ATE_pro_prd"/>
    <property type="match status" value="1"/>
</dbReference>
<dbReference type="GO" id="GO:0008914">
    <property type="term" value="F:leucyl-tRNA--protein transferase activity"/>
    <property type="evidence" value="ECO:0007669"/>
    <property type="project" value="UniProtKB-UniRule"/>
</dbReference>
<evidence type="ECO:0000259" key="6">
    <source>
        <dbReference type="Pfam" id="PF04377"/>
    </source>
</evidence>
<keyword evidence="3 4" id="KW-0012">Acyltransferase</keyword>
<comment type="catalytic activity">
    <reaction evidence="4">
        <text>N-terminal L-glutamyl-[protein] + L-leucyl-tRNA(Leu) = N-terminal L-leucyl-L-glutamyl-[protein] + tRNA(Leu) + H(+)</text>
        <dbReference type="Rhea" id="RHEA:50412"/>
        <dbReference type="Rhea" id="RHEA-COMP:9613"/>
        <dbReference type="Rhea" id="RHEA-COMP:9622"/>
        <dbReference type="Rhea" id="RHEA-COMP:12664"/>
        <dbReference type="Rhea" id="RHEA-COMP:12668"/>
        <dbReference type="ChEBI" id="CHEBI:15378"/>
        <dbReference type="ChEBI" id="CHEBI:64721"/>
        <dbReference type="ChEBI" id="CHEBI:78442"/>
        <dbReference type="ChEBI" id="CHEBI:78494"/>
        <dbReference type="ChEBI" id="CHEBI:133041"/>
        <dbReference type="EC" id="2.3.2.29"/>
    </reaction>
</comment>
<feature type="domain" description="N-end rule aminoacyl transferase C-terminal" evidence="6">
    <location>
        <begin position="100"/>
        <end position="223"/>
    </location>
</feature>
<dbReference type="SUPFAM" id="SSF55729">
    <property type="entry name" value="Acyl-CoA N-acyltransferases (Nat)"/>
    <property type="match status" value="1"/>
</dbReference>
<sequence>MKFGITQSFSCSYLPERDEQLLVFVGDDDACAFHYPQLIQAGFRRSGNQVYRPYCQACSACQSLRVPVNEFKPSRSQRRILNKNKHLQVHVAYKPDARYYPLYERYINERHADGSMYPPSQSQFDGFLACAWSQPLFIEAYDNDKLIGVAVTDEVDSVLGHGGYSAMYTFFDPDYEKQSLGAWMILSQIKVTAQQGKTYLYLGYQIDDCRKMNYKNKYFPHERYADHQWHRINCADEIDTFQQTISQSNDTSVR</sequence>
<comment type="subcellular location">
    <subcellularLocation>
        <location evidence="4">Cytoplasm</location>
    </subcellularLocation>
</comment>
<proteinExistence type="inferred from homology"/>
<dbReference type="InterPro" id="IPR030700">
    <property type="entry name" value="N-end_Aminoacyl_Trfase"/>
</dbReference>
<dbReference type="RefSeq" id="WP_073321633.1">
    <property type="nucleotide sequence ID" value="NZ_FQWD01000003.1"/>
</dbReference>
<reference evidence="8" key="1">
    <citation type="submission" date="2016-11" db="EMBL/GenBank/DDBJ databases">
        <authorList>
            <person name="Varghese N."/>
            <person name="Submissions S."/>
        </authorList>
    </citation>
    <scope>NUCLEOTIDE SEQUENCE [LARGE SCALE GENOMIC DNA]</scope>
    <source>
        <strain evidence="8">CGMCC 1.8995</strain>
    </source>
</reference>
<dbReference type="GO" id="GO:0071596">
    <property type="term" value="P:ubiquitin-dependent protein catabolic process via the N-end rule pathway"/>
    <property type="evidence" value="ECO:0007669"/>
    <property type="project" value="InterPro"/>
</dbReference>
<gene>
    <name evidence="4" type="primary">bpt</name>
    <name evidence="7" type="ORF">SAMN05216361_1939</name>
</gene>
<dbReference type="InterPro" id="IPR017138">
    <property type="entry name" value="Asp_Glu_LeuTrfase"/>
</dbReference>
<dbReference type="PANTHER" id="PTHR21367">
    <property type="entry name" value="ARGININE-TRNA-PROTEIN TRANSFERASE 1"/>
    <property type="match status" value="1"/>
</dbReference>
<dbReference type="HAMAP" id="MF_00689">
    <property type="entry name" value="Bpt"/>
    <property type="match status" value="1"/>
</dbReference>
<dbReference type="AlphaFoldDB" id="A0A1M5J633"/>
<dbReference type="Proteomes" id="UP000184520">
    <property type="component" value="Unassembled WGS sequence"/>
</dbReference>
<keyword evidence="2 4" id="KW-0808">Transferase</keyword>
<keyword evidence="1 4" id="KW-0963">Cytoplasm</keyword>
<evidence type="ECO:0000256" key="3">
    <source>
        <dbReference type="ARBA" id="ARBA00023315"/>
    </source>
</evidence>
<dbReference type="NCBIfam" id="NF002346">
    <property type="entry name" value="PRK01305.2-3"/>
    <property type="match status" value="1"/>
</dbReference>
<keyword evidence="8" id="KW-1185">Reference proteome</keyword>
<comment type="similarity">
    <text evidence="4">Belongs to the R-transferase family. Bpt subfamily.</text>
</comment>
<dbReference type="NCBIfam" id="NF002342">
    <property type="entry name" value="PRK01305.1-3"/>
    <property type="match status" value="1"/>
</dbReference>
<dbReference type="InterPro" id="IPR007472">
    <property type="entry name" value="N-end_Aminoacyl_Trfase_C"/>
</dbReference>
<comment type="function">
    <text evidence="4">Functions in the N-end rule pathway of protein degradation where it conjugates Leu from its aminoacyl-tRNA to the N-termini of proteins containing an N-terminal aspartate or glutamate.</text>
</comment>
<dbReference type="GO" id="GO:0005737">
    <property type="term" value="C:cytoplasm"/>
    <property type="evidence" value="ECO:0007669"/>
    <property type="project" value="UniProtKB-SubCell"/>
</dbReference>
<evidence type="ECO:0000256" key="2">
    <source>
        <dbReference type="ARBA" id="ARBA00022679"/>
    </source>
</evidence>
<dbReference type="NCBIfam" id="NF002345">
    <property type="entry name" value="PRK01305.2-2"/>
    <property type="match status" value="1"/>
</dbReference>
<dbReference type="STRING" id="634436.SAMN05216361_1939"/>
<evidence type="ECO:0000256" key="1">
    <source>
        <dbReference type="ARBA" id="ARBA00022490"/>
    </source>
</evidence>
<evidence type="ECO:0000256" key="4">
    <source>
        <dbReference type="HAMAP-Rule" id="MF_00689"/>
    </source>
</evidence>
<dbReference type="EC" id="2.3.2.29" evidence="4"/>
<dbReference type="PANTHER" id="PTHR21367:SF1">
    <property type="entry name" value="ARGINYL-TRNA--PROTEIN TRANSFERASE 1"/>
    <property type="match status" value="1"/>
</dbReference>
<dbReference type="InterPro" id="IPR016181">
    <property type="entry name" value="Acyl_CoA_acyltransferase"/>
</dbReference>
<evidence type="ECO:0000259" key="5">
    <source>
        <dbReference type="Pfam" id="PF04376"/>
    </source>
</evidence>
<dbReference type="NCBIfam" id="NF002341">
    <property type="entry name" value="PRK01305.1-1"/>
    <property type="match status" value="1"/>
</dbReference>
<name>A0A1M5J633_9ALTE</name>
<feature type="domain" description="N-end aminoacyl transferase N-terminal" evidence="5">
    <location>
        <begin position="10"/>
        <end position="79"/>
    </location>
</feature>
<dbReference type="Pfam" id="PF04376">
    <property type="entry name" value="ATE_N"/>
    <property type="match status" value="1"/>
</dbReference>
<dbReference type="EMBL" id="FQWD01000003">
    <property type="protein sequence ID" value="SHG35463.1"/>
    <property type="molecule type" value="Genomic_DNA"/>
</dbReference>
<organism evidence="7 8">
    <name type="scientific">Marisediminitalea aggregata</name>
    <dbReference type="NCBI Taxonomy" id="634436"/>
    <lineage>
        <taxon>Bacteria</taxon>
        <taxon>Pseudomonadati</taxon>
        <taxon>Pseudomonadota</taxon>
        <taxon>Gammaproteobacteria</taxon>
        <taxon>Alteromonadales</taxon>
        <taxon>Alteromonadaceae</taxon>
        <taxon>Marisediminitalea</taxon>
    </lineage>
</organism>
<dbReference type="OrthoDB" id="9782022at2"/>
<evidence type="ECO:0000313" key="7">
    <source>
        <dbReference type="EMBL" id="SHG35463.1"/>
    </source>
</evidence>